<accession>A0AAD5SSP8</accession>
<evidence type="ECO:0008006" key="4">
    <source>
        <dbReference type="Google" id="ProtNLM"/>
    </source>
</evidence>
<evidence type="ECO:0000256" key="1">
    <source>
        <dbReference type="SAM" id="Phobius"/>
    </source>
</evidence>
<keyword evidence="3" id="KW-1185">Reference proteome</keyword>
<keyword evidence="1" id="KW-0472">Membrane</keyword>
<dbReference type="AlphaFoldDB" id="A0AAD5SSP8"/>
<feature type="transmembrane region" description="Helical" evidence="1">
    <location>
        <begin position="392"/>
        <end position="416"/>
    </location>
</feature>
<name>A0AAD5SSP8_9FUNG</name>
<evidence type="ECO:0000313" key="2">
    <source>
        <dbReference type="EMBL" id="KAJ3101098.1"/>
    </source>
</evidence>
<dbReference type="Gene3D" id="1.10.150.50">
    <property type="entry name" value="Transcription Factor, Ets-1"/>
    <property type="match status" value="2"/>
</dbReference>
<comment type="caution">
    <text evidence="2">The sequence shown here is derived from an EMBL/GenBank/DDBJ whole genome shotgun (WGS) entry which is preliminary data.</text>
</comment>
<dbReference type="SUPFAM" id="SSF47769">
    <property type="entry name" value="SAM/Pointed domain"/>
    <property type="match status" value="2"/>
</dbReference>
<keyword evidence="1" id="KW-0812">Transmembrane</keyword>
<proteinExistence type="predicted"/>
<dbReference type="InterPro" id="IPR013761">
    <property type="entry name" value="SAM/pointed_sf"/>
</dbReference>
<dbReference type="Proteomes" id="UP001211907">
    <property type="component" value="Unassembled WGS sequence"/>
</dbReference>
<evidence type="ECO:0000313" key="3">
    <source>
        <dbReference type="Proteomes" id="UP001211907"/>
    </source>
</evidence>
<keyword evidence="1" id="KW-1133">Transmembrane helix</keyword>
<organism evidence="2 3">
    <name type="scientific">Physocladia obscura</name>
    <dbReference type="NCBI Taxonomy" id="109957"/>
    <lineage>
        <taxon>Eukaryota</taxon>
        <taxon>Fungi</taxon>
        <taxon>Fungi incertae sedis</taxon>
        <taxon>Chytridiomycota</taxon>
        <taxon>Chytridiomycota incertae sedis</taxon>
        <taxon>Chytridiomycetes</taxon>
        <taxon>Chytridiales</taxon>
        <taxon>Chytriomycetaceae</taxon>
        <taxon>Physocladia</taxon>
    </lineage>
</organism>
<gene>
    <name evidence="2" type="ORF">HK100_004600</name>
</gene>
<reference evidence="2" key="1">
    <citation type="submission" date="2020-05" db="EMBL/GenBank/DDBJ databases">
        <title>Phylogenomic resolution of chytrid fungi.</title>
        <authorList>
            <person name="Stajich J.E."/>
            <person name="Amses K."/>
            <person name="Simmons R."/>
            <person name="Seto K."/>
            <person name="Myers J."/>
            <person name="Bonds A."/>
            <person name="Quandt C.A."/>
            <person name="Barry K."/>
            <person name="Liu P."/>
            <person name="Grigoriev I."/>
            <person name="Longcore J.E."/>
            <person name="James T.Y."/>
        </authorList>
    </citation>
    <scope>NUCLEOTIDE SEQUENCE</scope>
    <source>
        <strain evidence="2">JEL0513</strain>
    </source>
</reference>
<dbReference type="EMBL" id="JADGJH010002244">
    <property type="protein sequence ID" value="KAJ3101098.1"/>
    <property type="molecule type" value="Genomic_DNA"/>
</dbReference>
<sequence>MAANETTLSVSAVAVYSSATCSGDADFLVYSSCTVGATATGCVKFSPLTTWQVQAACAAQTGNSNGTGTITGSSFDGIDLALAQLGSLAFGVGVFLLHSEWGCEGSVESGFAYAAGVCVSRPGYSLTVDMQTPAVAYSSQRFGVSVDGSLTRLVYSDLACNSEAAAQVFPTTVTSSSTSSECAGFTLAALYSPPAFRSTTTYAQPSSSSSSCISGTVVAMSLSVASAADECVPATCTATTAATTTCSADAPSLATLASDAASTFQGAVYVAQSVFASTACSGVASALQYFVLSACVQVPMVSSNSSLNSSFAIYSLSSASDSGDPRLLQSLYADAACSHPLSATQTSFIPDNKTCVQSSTMLMYSAAGIPIAVTSSNSSDSSDTNNSSNNHAVAIGVGVGVSLIVLIGLFAAFCLYPRYCSNRRHHFKPSHPVVVDDSVVGTYLMANSANNLDWPPVSKSIQSSSAGAGSGAHTINVSDSHPVSLLESKIGRFPPNPKHWTPNQVASFMASLGISAETLQVLKNRNIDGNRFVSMKRTSVAELTRNSHEVDIDTSKFEEAIGFLVQKSANNIYRGNSSSDASEETYIPSEISHVSFDGYPENPRNWSPQQVALFLASCGIHSVTAEAVMAQGFKGSCMMQLEPAVLVEQLGVSRQNGQAERFEEAVNVMRLKALAIHS</sequence>
<protein>
    <recommendedName>
        <fullName evidence="4">SAM domain-containing protein</fullName>
    </recommendedName>
</protein>